<evidence type="ECO:0000313" key="3">
    <source>
        <dbReference type="Proteomes" id="UP001057738"/>
    </source>
</evidence>
<dbReference type="EMBL" id="CP102515">
    <property type="protein sequence ID" value="UUY52508.1"/>
    <property type="molecule type" value="Genomic_DNA"/>
</dbReference>
<dbReference type="RefSeq" id="WP_257858254.1">
    <property type="nucleotide sequence ID" value="NZ_CP102515.1"/>
</dbReference>
<evidence type="ECO:0000256" key="1">
    <source>
        <dbReference type="SAM" id="MobiDB-lite"/>
    </source>
</evidence>
<geneLocation type="plasmid" evidence="2 3">
    <name>unnamed1</name>
</geneLocation>
<organism evidence="2 3">
    <name type="scientific">Streptomyces yangpuensis</name>
    <dbReference type="NCBI Taxonomy" id="1648182"/>
    <lineage>
        <taxon>Bacteria</taxon>
        <taxon>Bacillati</taxon>
        <taxon>Actinomycetota</taxon>
        <taxon>Actinomycetes</taxon>
        <taxon>Kitasatosporales</taxon>
        <taxon>Streptomycetaceae</taxon>
        <taxon>Streptomyces</taxon>
    </lineage>
</organism>
<dbReference type="Pfam" id="PF13822">
    <property type="entry name" value="ACC_epsilon"/>
    <property type="match status" value="1"/>
</dbReference>
<dbReference type="GeneID" id="95578790"/>
<keyword evidence="3" id="KW-1185">Reference proteome</keyword>
<proteinExistence type="predicted"/>
<gene>
    <name evidence="2" type="ORF">NRK68_35205</name>
</gene>
<keyword evidence="2" id="KW-0614">Plasmid</keyword>
<accession>A0ABY5Q9G8</accession>
<sequence>MSAADEPSLAVATIRITRGNPTPEETAALALLLTARLRHFQEDERPVARTKRLRAGPFRPPFQAPGSWA</sequence>
<protein>
    <submittedName>
        <fullName evidence="2">Acyl-CoA carboxylase subunit epsilon</fullName>
    </submittedName>
</protein>
<reference evidence="2" key="1">
    <citation type="submission" date="2022-08" db="EMBL/GenBank/DDBJ databases">
        <authorList>
            <person name="Tian L."/>
        </authorList>
    </citation>
    <scope>NUCLEOTIDE SEQUENCE</scope>
    <source>
        <strain evidence="2">CM253</strain>
        <plasmid evidence="2">unnamed1</plasmid>
    </source>
</reference>
<evidence type="ECO:0000313" key="2">
    <source>
        <dbReference type="EMBL" id="UUY52508.1"/>
    </source>
</evidence>
<dbReference type="InterPro" id="IPR032716">
    <property type="entry name" value="ACC_epsilon"/>
</dbReference>
<name>A0ABY5Q9G8_9ACTN</name>
<feature type="region of interest" description="Disordered" evidence="1">
    <location>
        <begin position="44"/>
        <end position="69"/>
    </location>
</feature>
<dbReference type="Proteomes" id="UP001057738">
    <property type="component" value="Plasmid unnamed1"/>
</dbReference>